<dbReference type="InterPro" id="IPR051375">
    <property type="entry name" value="Tuftelin_GRINL1A/MYZAP/CCD68"/>
</dbReference>
<keyword evidence="1" id="KW-0175">Coiled coil</keyword>
<keyword evidence="4" id="KW-1185">Reference proteome</keyword>
<reference evidence="3 4" key="1">
    <citation type="submission" date="2024-09" db="EMBL/GenBank/DDBJ databases">
        <title>A chromosome-level genome assembly of Gray's grenadier anchovy, Coilia grayii.</title>
        <authorList>
            <person name="Fu Z."/>
        </authorList>
    </citation>
    <scope>NUCLEOTIDE SEQUENCE [LARGE SCALE GENOMIC DNA]</scope>
    <source>
        <strain evidence="3">G4</strain>
        <tissue evidence="3">Muscle</tissue>
    </source>
</reference>
<feature type="compositionally biased region" description="Polar residues" evidence="2">
    <location>
        <begin position="1"/>
        <end position="14"/>
    </location>
</feature>
<feature type="region of interest" description="Disordered" evidence="2">
    <location>
        <begin position="1"/>
        <end position="108"/>
    </location>
</feature>
<name>A0ABD1ISU2_9TELE</name>
<evidence type="ECO:0000313" key="4">
    <source>
        <dbReference type="Proteomes" id="UP001591681"/>
    </source>
</evidence>
<feature type="compositionally biased region" description="Basic and acidic residues" evidence="2">
    <location>
        <begin position="49"/>
        <end position="72"/>
    </location>
</feature>
<feature type="region of interest" description="Disordered" evidence="2">
    <location>
        <begin position="552"/>
        <end position="584"/>
    </location>
</feature>
<dbReference type="AlphaFoldDB" id="A0ABD1ISU2"/>
<comment type="caution">
    <text evidence="3">The sequence shown here is derived from an EMBL/GenBank/DDBJ whole genome shotgun (WGS) entry which is preliminary data.</text>
</comment>
<evidence type="ECO:0000313" key="3">
    <source>
        <dbReference type="EMBL" id="KAL2077025.1"/>
    </source>
</evidence>
<dbReference type="EMBL" id="JBHFQA010000024">
    <property type="protein sequence ID" value="KAL2077025.1"/>
    <property type="molecule type" value="Genomic_DNA"/>
</dbReference>
<feature type="compositionally biased region" description="Low complexity" evidence="2">
    <location>
        <begin position="562"/>
        <end position="584"/>
    </location>
</feature>
<protein>
    <recommendedName>
        <fullName evidence="5">Myocardial zonula adherens protein</fullName>
    </recommendedName>
</protein>
<feature type="region of interest" description="Disordered" evidence="2">
    <location>
        <begin position="453"/>
        <end position="533"/>
    </location>
</feature>
<gene>
    <name evidence="3" type="ORF">ACEWY4_026529</name>
</gene>
<feature type="compositionally biased region" description="Low complexity" evidence="2">
    <location>
        <begin position="486"/>
        <end position="499"/>
    </location>
</feature>
<evidence type="ECO:0008006" key="5">
    <source>
        <dbReference type="Google" id="ProtNLM"/>
    </source>
</evidence>
<evidence type="ECO:0000256" key="1">
    <source>
        <dbReference type="SAM" id="Coils"/>
    </source>
</evidence>
<dbReference type="Proteomes" id="UP001591681">
    <property type="component" value="Unassembled WGS sequence"/>
</dbReference>
<evidence type="ECO:0000256" key="2">
    <source>
        <dbReference type="SAM" id="MobiDB-lite"/>
    </source>
</evidence>
<proteinExistence type="predicted"/>
<dbReference type="PANTHER" id="PTHR23171">
    <property type="entry name" value="GDOWN1"/>
    <property type="match status" value="1"/>
</dbReference>
<feature type="coiled-coil region" evidence="1">
    <location>
        <begin position="241"/>
        <end position="395"/>
    </location>
</feature>
<dbReference type="PANTHER" id="PTHR23171:SF3">
    <property type="entry name" value="COILED-COIL DOMAIN-CONTAINING PROTEIN 68"/>
    <property type="match status" value="1"/>
</dbReference>
<accession>A0ABD1ISU2</accession>
<sequence length="619" mass="70274">MLRSGTPGSVTTVTDVPEEQNERSVRRLRLTLHPGESSTGQRNIRGKTTHTDGKVNGTWEKRNGFIRERPAGRESPVNLEEQRGGGGALTNGAPREAGPGPGGGPKVYGVVRRSGDAAEQEVMAREWSVNHLQDEMKYIREVRDSLEKVREKMYGQFGGMQQSVERLSREIKAANSHRRTLEREVQVRTVAMESFDQMNSNLISANLNLQKSLLESCQTRVCAREELRSVKGSQGRVQDTLRERERQLATAQEENRTLKHQVEVSQEALRELSSRLQQQHEQRLQEEQSKHRQEIQTLQAQIDMYVKRIEELERNARVAEAKMADRDQRIQELQRLLDCMGVEKDHLAQKLRDTEQRLQQLDHMDRRDPAVTQREEQLQEEASELRERIKHLNDMVFCQQRKVKGMIEEVEHLRSKVAQKDMFISELLDRLAIVECENNELEDKLRYYLSVQSTSETDRPSTRDIGVGCNLPALRSDPPPPPPQPQQQQQQQQSHRSSPAPAPAPAPASLPRTSRPTRLSPTRPGPIPAPSRMSSTLLRFSPVQYSQYLQNLPPVPRDEADSSGPSSRSDSSVQTTLSLSPSSLDFPSLTYSPIARTAPPQLNTPFMRLMDISSKINID</sequence>
<feature type="compositionally biased region" description="Low complexity" evidence="2">
    <location>
        <begin position="509"/>
        <end position="522"/>
    </location>
</feature>
<organism evidence="3 4">
    <name type="scientific">Coilia grayii</name>
    <name type="common">Gray's grenadier anchovy</name>
    <dbReference type="NCBI Taxonomy" id="363190"/>
    <lineage>
        <taxon>Eukaryota</taxon>
        <taxon>Metazoa</taxon>
        <taxon>Chordata</taxon>
        <taxon>Craniata</taxon>
        <taxon>Vertebrata</taxon>
        <taxon>Euteleostomi</taxon>
        <taxon>Actinopterygii</taxon>
        <taxon>Neopterygii</taxon>
        <taxon>Teleostei</taxon>
        <taxon>Clupei</taxon>
        <taxon>Clupeiformes</taxon>
        <taxon>Clupeoidei</taxon>
        <taxon>Engraulidae</taxon>
        <taxon>Coilinae</taxon>
        <taxon>Coilia</taxon>
    </lineage>
</organism>